<dbReference type="GO" id="GO:0042472">
    <property type="term" value="P:inner ear morphogenesis"/>
    <property type="evidence" value="ECO:0007669"/>
    <property type="project" value="TreeGrafter"/>
</dbReference>
<dbReference type="InterPro" id="IPR032006">
    <property type="entry name" value="TMIE"/>
</dbReference>
<feature type="transmembrane region" description="Helical" evidence="2">
    <location>
        <begin position="156"/>
        <end position="178"/>
    </location>
</feature>
<keyword evidence="4" id="KW-1185">Reference proteome</keyword>
<feature type="compositionally biased region" description="Basic and acidic residues" evidence="1">
    <location>
        <begin position="237"/>
        <end position="303"/>
    </location>
</feature>
<dbReference type="PANTHER" id="PTHR28635:SF1">
    <property type="entry name" value="TRANSMEMBRANE INNER EAR EXPRESSED PROTEIN"/>
    <property type="match status" value="1"/>
</dbReference>
<dbReference type="AlphaFoldDB" id="A0A674EZN2"/>
<proteinExistence type="predicted"/>
<evidence type="ECO:0000313" key="3">
    <source>
        <dbReference type="Ensembl" id="ENSSTUP00000113164.1"/>
    </source>
</evidence>
<evidence type="ECO:0000256" key="1">
    <source>
        <dbReference type="SAM" id="MobiDB-lite"/>
    </source>
</evidence>
<accession>A0A674EZN2</accession>
<dbReference type="GO" id="GO:0007605">
    <property type="term" value="P:sensory perception of sound"/>
    <property type="evidence" value="ECO:0007669"/>
    <property type="project" value="TreeGrafter"/>
</dbReference>
<keyword evidence="2" id="KW-0812">Transmembrane</keyword>
<dbReference type="Proteomes" id="UP000472277">
    <property type="component" value="Chromosome 31"/>
</dbReference>
<sequence>MYLVVHGTLCREGRQQGRGGRGSAPNERREDAPCPRQQPSLTINHPGPFGPVQGSLRHNHPAQPPSQTGRGEERREGAGSCSLQGESKRERMAAGERPSSCSSPQPALLGLGAALLSFCISAVLSQVPDPELLPTDPPKKPDPVTSETVVFWGLRLWQVIGIFSMFILAVIITLCCIFKCRIPRTKKEIEARHAQRVAAKDYANTLETVPPLNELTEIPGAVVVEKKEEVTTVSGKMDGEKGEKKTKEKKEGKGAKEGKDDEKEGSANKKGEKGEKGEKGGGKKGEASEGKGKKSREGEKGGGDKGGGAKGAAKGGAKKPPSKK</sequence>
<evidence type="ECO:0000256" key="2">
    <source>
        <dbReference type="SAM" id="Phobius"/>
    </source>
</evidence>
<dbReference type="InParanoid" id="A0A674EZN2"/>
<organism evidence="3 4">
    <name type="scientific">Salmo trutta</name>
    <name type="common">Brown trout</name>
    <dbReference type="NCBI Taxonomy" id="8032"/>
    <lineage>
        <taxon>Eukaryota</taxon>
        <taxon>Metazoa</taxon>
        <taxon>Chordata</taxon>
        <taxon>Craniata</taxon>
        <taxon>Vertebrata</taxon>
        <taxon>Euteleostomi</taxon>
        <taxon>Actinopterygii</taxon>
        <taxon>Neopterygii</taxon>
        <taxon>Teleostei</taxon>
        <taxon>Protacanthopterygii</taxon>
        <taxon>Salmoniformes</taxon>
        <taxon>Salmonidae</taxon>
        <taxon>Salmoninae</taxon>
        <taxon>Salmo</taxon>
    </lineage>
</organism>
<protein>
    <submittedName>
        <fullName evidence="3">Transmembrane inner ear</fullName>
    </submittedName>
</protein>
<dbReference type="Ensembl" id="ENSSTUT00000121128.1">
    <property type="protein sequence ID" value="ENSSTUP00000113164.1"/>
    <property type="gene ID" value="ENSSTUG00000049989.1"/>
</dbReference>
<feature type="region of interest" description="Disordered" evidence="1">
    <location>
        <begin position="229"/>
        <end position="324"/>
    </location>
</feature>
<keyword evidence="2" id="KW-1133">Transmembrane helix</keyword>
<reference evidence="3" key="2">
    <citation type="submission" date="2025-09" db="UniProtKB">
        <authorList>
            <consortium name="Ensembl"/>
        </authorList>
    </citation>
    <scope>IDENTIFICATION</scope>
</reference>
<gene>
    <name evidence="3" type="primary">LOC115169571</name>
</gene>
<dbReference type="PANTHER" id="PTHR28635">
    <property type="entry name" value="TRANSMEMBRANE INNER EAR EXPRESSED PROTEIN"/>
    <property type="match status" value="1"/>
</dbReference>
<dbReference type="Pfam" id="PF16038">
    <property type="entry name" value="TMIE"/>
    <property type="match status" value="1"/>
</dbReference>
<evidence type="ECO:0000313" key="4">
    <source>
        <dbReference type="Proteomes" id="UP000472277"/>
    </source>
</evidence>
<reference evidence="3" key="1">
    <citation type="submission" date="2025-08" db="UniProtKB">
        <authorList>
            <consortium name="Ensembl"/>
        </authorList>
    </citation>
    <scope>IDENTIFICATION</scope>
</reference>
<keyword evidence="2" id="KW-0472">Membrane</keyword>
<name>A0A674EZN2_SALTR</name>
<dbReference type="OMA" id="CCIFNCR"/>
<feature type="compositionally biased region" description="Gly residues" evidence="1">
    <location>
        <begin position="304"/>
        <end position="314"/>
    </location>
</feature>
<dbReference type="GeneTree" id="ENSGT00940000164845"/>
<feature type="region of interest" description="Disordered" evidence="1">
    <location>
        <begin position="1"/>
        <end position="103"/>
    </location>
</feature>